<accession>A0ABX0XC76</accession>
<feature type="domain" description="Phosphatidic acid phosphatase type 2/haloperoxidase" evidence="2">
    <location>
        <begin position="94"/>
        <end position="214"/>
    </location>
</feature>
<dbReference type="Proteomes" id="UP000770785">
    <property type="component" value="Unassembled WGS sequence"/>
</dbReference>
<comment type="caution">
    <text evidence="3">The sequence shown here is derived from an EMBL/GenBank/DDBJ whole genome shotgun (WGS) entry which is preliminary data.</text>
</comment>
<protein>
    <submittedName>
        <fullName evidence="3">Undecaprenyl-diphosphatase</fullName>
        <ecNumber evidence="3">3.6.1.27</ecNumber>
    </submittedName>
</protein>
<feature type="transmembrane region" description="Helical" evidence="1">
    <location>
        <begin position="165"/>
        <end position="185"/>
    </location>
</feature>
<dbReference type="RefSeq" id="WP_168037618.1">
    <property type="nucleotide sequence ID" value="NZ_JAATJH010000003.1"/>
</dbReference>
<feature type="transmembrane region" description="Helical" evidence="1">
    <location>
        <begin position="97"/>
        <end position="117"/>
    </location>
</feature>
<dbReference type="SMART" id="SM00014">
    <property type="entry name" value="acidPPc"/>
    <property type="match status" value="1"/>
</dbReference>
<dbReference type="InterPro" id="IPR000326">
    <property type="entry name" value="PAP2/HPO"/>
</dbReference>
<evidence type="ECO:0000313" key="4">
    <source>
        <dbReference type="Proteomes" id="UP000770785"/>
    </source>
</evidence>
<keyword evidence="1" id="KW-1133">Transmembrane helix</keyword>
<dbReference type="PANTHER" id="PTHR14969">
    <property type="entry name" value="SPHINGOSINE-1-PHOSPHATE PHOSPHOHYDROLASE"/>
    <property type="match status" value="1"/>
</dbReference>
<evidence type="ECO:0000256" key="1">
    <source>
        <dbReference type="SAM" id="Phobius"/>
    </source>
</evidence>
<dbReference type="SUPFAM" id="SSF48317">
    <property type="entry name" value="Acid phosphatase/Vanadium-dependent haloperoxidase"/>
    <property type="match status" value="1"/>
</dbReference>
<feature type="transmembrane region" description="Helical" evidence="1">
    <location>
        <begin position="68"/>
        <end position="90"/>
    </location>
</feature>
<dbReference type="Gene3D" id="1.20.144.10">
    <property type="entry name" value="Phosphatidic acid phosphatase type 2/haloperoxidase"/>
    <property type="match status" value="1"/>
</dbReference>
<keyword evidence="4" id="KW-1185">Reference proteome</keyword>
<name>A0ABX0XC76_9BACT</name>
<proteinExistence type="predicted"/>
<organism evidence="3 4">
    <name type="scientific">Neolewinella antarctica</name>
    <dbReference type="NCBI Taxonomy" id="442734"/>
    <lineage>
        <taxon>Bacteria</taxon>
        <taxon>Pseudomonadati</taxon>
        <taxon>Bacteroidota</taxon>
        <taxon>Saprospiria</taxon>
        <taxon>Saprospirales</taxon>
        <taxon>Lewinellaceae</taxon>
        <taxon>Neolewinella</taxon>
    </lineage>
</organism>
<feature type="transmembrane region" description="Helical" evidence="1">
    <location>
        <begin position="137"/>
        <end position="158"/>
    </location>
</feature>
<keyword evidence="1" id="KW-0472">Membrane</keyword>
<sequence length="230" mass="25957">MTDPIEELKPFLRTDDRMLLRVILGLAILYALISVFVLTVANTDFDQGITLFLQRAQSPGLDALMEFVSWWASVPGACIVILGMSLIFALRKRYVEVAFMFAPLLSIPVISLIKRVVGRSRPTAELVRVARDFHNESFPSGHVVFYAVLFGFVTYLMYRHWTIPNWLRVPIAGLSVFLIVTVPFSRMYLGAHWFTDVTAGLALGCMLLIGLVMWYNRVIRGKRNSGRAAV</sequence>
<dbReference type="EC" id="3.6.1.27" evidence="3"/>
<keyword evidence="3" id="KW-0378">Hydrolase</keyword>
<feature type="transmembrane region" description="Helical" evidence="1">
    <location>
        <begin position="18"/>
        <end position="41"/>
    </location>
</feature>
<dbReference type="InterPro" id="IPR036938">
    <property type="entry name" value="PAP2/HPO_sf"/>
</dbReference>
<evidence type="ECO:0000259" key="2">
    <source>
        <dbReference type="SMART" id="SM00014"/>
    </source>
</evidence>
<gene>
    <name evidence="3" type="ORF">GGR27_002370</name>
</gene>
<dbReference type="CDD" id="cd03392">
    <property type="entry name" value="PAP2_like_2"/>
    <property type="match status" value="1"/>
</dbReference>
<evidence type="ECO:0000313" key="3">
    <source>
        <dbReference type="EMBL" id="NJC26860.1"/>
    </source>
</evidence>
<keyword evidence="1" id="KW-0812">Transmembrane</keyword>
<dbReference type="EMBL" id="JAATJH010000003">
    <property type="protein sequence ID" value="NJC26860.1"/>
    <property type="molecule type" value="Genomic_DNA"/>
</dbReference>
<dbReference type="PANTHER" id="PTHR14969:SF13">
    <property type="entry name" value="AT30094P"/>
    <property type="match status" value="1"/>
</dbReference>
<feature type="transmembrane region" description="Helical" evidence="1">
    <location>
        <begin position="197"/>
        <end position="215"/>
    </location>
</feature>
<dbReference type="Pfam" id="PF01569">
    <property type="entry name" value="PAP2"/>
    <property type="match status" value="1"/>
</dbReference>
<reference evidence="3 4" key="1">
    <citation type="submission" date="2020-03" db="EMBL/GenBank/DDBJ databases">
        <title>Genomic Encyclopedia of Type Strains, Phase IV (KMG-IV): sequencing the most valuable type-strain genomes for metagenomic binning, comparative biology and taxonomic classification.</title>
        <authorList>
            <person name="Goeker M."/>
        </authorList>
    </citation>
    <scope>NUCLEOTIDE SEQUENCE [LARGE SCALE GENOMIC DNA]</scope>
    <source>
        <strain evidence="3 4">DSM 105096</strain>
    </source>
</reference>
<dbReference type="GO" id="GO:0050380">
    <property type="term" value="F:undecaprenyl-diphosphatase activity"/>
    <property type="evidence" value="ECO:0007669"/>
    <property type="project" value="UniProtKB-EC"/>
</dbReference>